<dbReference type="InterPro" id="IPR003594">
    <property type="entry name" value="HATPase_dom"/>
</dbReference>
<dbReference type="Gene3D" id="3.30.565.10">
    <property type="entry name" value="Histidine kinase-like ATPase, C-terminal domain"/>
    <property type="match status" value="1"/>
</dbReference>
<evidence type="ECO:0000313" key="4">
    <source>
        <dbReference type="Proteomes" id="UP000278981"/>
    </source>
</evidence>
<name>A0A3N9XN95_9ACTN</name>
<evidence type="ECO:0000256" key="1">
    <source>
        <dbReference type="ARBA" id="ARBA00022527"/>
    </source>
</evidence>
<dbReference type="PANTHER" id="PTHR35526">
    <property type="entry name" value="ANTI-SIGMA-F FACTOR RSBW-RELATED"/>
    <property type="match status" value="1"/>
</dbReference>
<dbReference type="Proteomes" id="UP000278981">
    <property type="component" value="Unassembled WGS sequence"/>
</dbReference>
<dbReference type="PANTHER" id="PTHR35526:SF3">
    <property type="entry name" value="ANTI-SIGMA-F FACTOR RSBW"/>
    <property type="match status" value="1"/>
</dbReference>
<sequence length="187" mass="19495">MDGYPYVRGPAAVRSQRCGYHAVDQGWRDVEATVAAAAAAAARDQAWCVVVPHHPGGARLARHRLAAELADVVPPTLLADLIAVLAELVGNAVRHAGPLPGGVIRVAWRLRPSAEGALIQLRVTDGGGPSTGPRLRTASPDAADGRGLHIVAGLASRWGVEQDGMGQRVWAEFDTVPAPRPNLVPAG</sequence>
<proteinExistence type="predicted"/>
<dbReference type="CDD" id="cd16936">
    <property type="entry name" value="HATPase_RsbW-like"/>
    <property type="match status" value="1"/>
</dbReference>
<dbReference type="AlphaFoldDB" id="A0A3N9XN95"/>
<reference evidence="3 4" key="1">
    <citation type="submission" date="2018-04" db="EMBL/GenBank/DDBJ databases">
        <title>Micromonosporas from Atacama Desert.</title>
        <authorList>
            <person name="Carro L."/>
            <person name="Klenk H.-P."/>
            <person name="Goodfellow M."/>
        </authorList>
    </citation>
    <scope>NUCLEOTIDE SEQUENCE [LARGE SCALE GENOMIC DNA]</scope>
    <source>
        <strain evidence="3 4">LB19</strain>
    </source>
</reference>
<dbReference type="GO" id="GO:0005524">
    <property type="term" value="F:ATP binding"/>
    <property type="evidence" value="ECO:0007669"/>
    <property type="project" value="UniProtKB-KW"/>
</dbReference>
<organism evidence="3 4">
    <name type="scientific">Micromonospora ureilytica</name>
    <dbReference type="NCBI Taxonomy" id="709868"/>
    <lineage>
        <taxon>Bacteria</taxon>
        <taxon>Bacillati</taxon>
        <taxon>Actinomycetota</taxon>
        <taxon>Actinomycetes</taxon>
        <taxon>Micromonosporales</taxon>
        <taxon>Micromonosporaceae</taxon>
        <taxon>Micromonospora</taxon>
    </lineage>
</organism>
<dbReference type="GO" id="GO:0004674">
    <property type="term" value="F:protein serine/threonine kinase activity"/>
    <property type="evidence" value="ECO:0007669"/>
    <property type="project" value="UniProtKB-KW"/>
</dbReference>
<keyword evidence="1" id="KW-0418">Kinase</keyword>
<keyword evidence="1" id="KW-0723">Serine/threonine-protein kinase</keyword>
<dbReference type="SUPFAM" id="SSF55874">
    <property type="entry name" value="ATPase domain of HSP90 chaperone/DNA topoisomerase II/histidine kinase"/>
    <property type="match status" value="1"/>
</dbReference>
<dbReference type="OrthoDB" id="3473090at2"/>
<evidence type="ECO:0000259" key="2">
    <source>
        <dbReference type="Pfam" id="PF13581"/>
    </source>
</evidence>
<keyword evidence="3" id="KW-0547">Nucleotide-binding</keyword>
<dbReference type="EMBL" id="QDGB01000300">
    <property type="protein sequence ID" value="RQX14504.1"/>
    <property type="molecule type" value="Genomic_DNA"/>
</dbReference>
<keyword evidence="3" id="KW-0067">ATP-binding</keyword>
<comment type="caution">
    <text evidence="3">The sequence shown here is derived from an EMBL/GenBank/DDBJ whole genome shotgun (WGS) entry which is preliminary data.</text>
</comment>
<dbReference type="Pfam" id="PF13581">
    <property type="entry name" value="HATPase_c_2"/>
    <property type="match status" value="1"/>
</dbReference>
<feature type="domain" description="Histidine kinase/HSP90-like ATPase" evidence="2">
    <location>
        <begin position="55"/>
        <end position="171"/>
    </location>
</feature>
<evidence type="ECO:0000313" key="3">
    <source>
        <dbReference type="EMBL" id="RQX14504.1"/>
    </source>
</evidence>
<dbReference type="InterPro" id="IPR036890">
    <property type="entry name" value="HATPase_C_sf"/>
</dbReference>
<dbReference type="InterPro" id="IPR050267">
    <property type="entry name" value="Anti-sigma-factor_SerPK"/>
</dbReference>
<accession>A0A3N9XN95</accession>
<protein>
    <submittedName>
        <fullName evidence="3">ATP-binding protein</fullName>
    </submittedName>
</protein>
<gene>
    <name evidence="3" type="ORF">DDE19_23365</name>
</gene>
<keyword evidence="1" id="KW-0808">Transferase</keyword>